<gene>
    <name evidence="1" type="ORF">CLIB1444_16S01442</name>
</gene>
<keyword evidence="2" id="KW-1185">Reference proteome</keyword>
<dbReference type="Proteomes" id="UP001152531">
    <property type="component" value="Unassembled WGS sequence"/>
</dbReference>
<accession>A0ACA9YF88</accession>
<protein>
    <submittedName>
        <fullName evidence="1">Uncharacterized protein</fullName>
    </submittedName>
</protein>
<evidence type="ECO:0000313" key="1">
    <source>
        <dbReference type="EMBL" id="CAH6723556.1"/>
    </source>
</evidence>
<organism evidence="1 2">
    <name type="scientific">[Candida] jaroonii</name>
    <dbReference type="NCBI Taxonomy" id="467808"/>
    <lineage>
        <taxon>Eukaryota</taxon>
        <taxon>Fungi</taxon>
        <taxon>Dikarya</taxon>
        <taxon>Ascomycota</taxon>
        <taxon>Saccharomycotina</taxon>
        <taxon>Pichiomycetes</taxon>
        <taxon>Debaryomycetaceae</taxon>
        <taxon>Yamadazyma</taxon>
    </lineage>
</organism>
<sequence length="285" mass="32235">MIRVAPRFKARIPINLIKNHPSSSLRGTYSLETSHHAIKHENSSTNPSKNGRQIPIHIVKFSDNSFNPKNQQKVVNLGKVTDQLQDLIPNILNKSLPKSIISSDIMLRFIPTHVNESYLPSIRGHVSYYASFKAIQILTTAFILNPQVKLHIQSIKVIEEESNIDVLCVYKKSTKIHVRWTTCNEGCYHLNDSKSTSDAKLGSHTWSKVDTSRVNLDDTFSLRNISKLSLGLVGLNKNQKQLERVVSGIFIFELNEENDKIIVHTIDDVNIIENESEEVGDLKVC</sequence>
<dbReference type="EMBL" id="CALSDN010000016">
    <property type="protein sequence ID" value="CAH6723556.1"/>
    <property type="molecule type" value="Genomic_DNA"/>
</dbReference>
<proteinExistence type="predicted"/>
<evidence type="ECO:0000313" key="2">
    <source>
        <dbReference type="Proteomes" id="UP001152531"/>
    </source>
</evidence>
<reference evidence="1" key="1">
    <citation type="submission" date="2022-06" db="EMBL/GenBank/DDBJ databases">
        <authorList>
            <person name="Legras J.-L."/>
            <person name="Devillers H."/>
            <person name="Grondin C."/>
        </authorList>
    </citation>
    <scope>NUCLEOTIDE SEQUENCE</scope>
    <source>
        <strain evidence="1">CLIB 1444</strain>
    </source>
</reference>
<comment type="caution">
    <text evidence="1">The sequence shown here is derived from an EMBL/GenBank/DDBJ whole genome shotgun (WGS) entry which is preliminary data.</text>
</comment>
<name>A0ACA9YF88_9ASCO</name>